<evidence type="ECO:0000313" key="10">
    <source>
        <dbReference type="Proteomes" id="UP000194218"/>
    </source>
</evidence>
<dbReference type="Gene3D" id="3.30.70.1230">
    <property type="entry name" value="Nucleotide cyclase"/>
    <property type="match status" value="1"/>
</dbReference>
<name>A0A1W7D2C0_9ACTN</name>
<dbReference type="InterPro" id="IPR029787">
    <property type="entry name" value="Nucleotide_cyclase"/>
</dbReference>
<protein>
    <recommendedName>
        <fullName evidence="8">OmpR/PhoB-type domain-containing protein</fullName>
    </recommendedName>
</protein>
<dbReference type="GO" id="GO:0006355">
    <property type="term" value="P:regulation of DNA-templated transcription"/>
    <property type="evidence" value="ECO:0007669"/>
    <property type="project" value="InterPro"/>
</dbReference>
<feature type="compositionally biased region" description="Low complexity" evidence="7">
    <location>
        <begin position="259"/>
        <end position="274"/>
    </location>
</feature>
<dbReference type="GO" id="GO:0003677">
    <property type="term" value="F:DNA binding"/>
    <property type="evidence" value="ECO:0007669"/>
    <property type="project" value="UniProtKB-UniRule"/>
</dbReference>
<dbReference type="Pfam" id="PF03704">
    <property type="entry name" value="BTAD"/>
    <property type="match status" value="1"/>
</dbReference>
<dbReference type="InterPro" id="IPR051677">
    <property type="entry name" value="AfsR-DnrI-RedD_regulator"/>
</dbReference>
<dbReference type="InterPro" id="IPR016032">
    <property type="entry name" value="Sig_transdc_resp-reg_C-effctor"/>
</dbReference>
<dbReference type="KEGG" id="smao:CAG99_21630"/>
<accession>A0A1W7D2C0</accession>
<dbReference type="Gene3D" id="1.25.40.10">
    <property type="entry name" value="Tetratricopeptide repeat domain"/>
    <property type="match status" value="1"/>
</dbReference>
<feature type="domain" description="OmpR/PhoB-type" evidence="8">
    <location>
        <begin position="1"/>
        <end position="97"/>
    </location>
</feature>
<dbReference type="SUPFAM" id="SSF46894">
    <property type="entry name" value="C-terminal effector domain of the bipartite response regulators"/>
    <property type="match status" value="1"/>
</dbReference>
<dbReference type="SUPFAM" id="SSF55073">
    <property type="entry name" value="Nucleotide cyclase"/>
    <property type="match status" value="1"/>
</dbReference>
<evidence type="ECO:0000313" key="9">
    <source>
        <dbReference type="EMBL" id="ARQ71079.1"/>
    </source>
</evidence>
<keyword evidence="4 6" id="KW-0238">DNA-binding</keyword>
<comment type="similarity">
    <text evidence="1">Belongs to the AfsR/DnrI/RedD regulatory family.</text>
</comment>
<dbReference type="InterPro" id="IPR011990">
    <property type="entry name" value="TPR-like_helical_dom_sf"/>
</dbReference>
<dbReference type="SMART" id="SM01043">
    <property type="entry name" value="BTAD"/>
    <property type="match status" value="1"/>
</dbReference>
<dbReference type="Gene3D" id="1.10.10.10">
    <property type="entry name" value="Winged helix-like DNA-binding domain superfamily/Winged helix DNA-binding domain"/>
    <property type="match status" value="1"/>
</dbReference>
<dbReference type="SMART" id="SM00862">
    <property type="entry name" value="Trans_reg_C"/>
    <property type="match status" value="1"/>
</dbReference>
<evidence type="ECO:0000256" key="6">
    <source>
        <dbReference type="PROSITE-ProRule" id="PRU01091"/>
    </source>
</evidence>
<keyword evidence="2" id="KW-0902">Two-component regulatory system</keyword>
<evidence type="ECO:0000256" key="5">
    <source>
        <dbReference type="ARBA" id="ARBA00023163"/>
    </source>
</evidence>
<dbReference type="PROSITE" id="PS51755">
    <property type="entry name" value="OMPR_PHOB"/>
    <property type="match status" value="1"/>
</dbReference>
<reference evidence="9 10" key="1">
    <citation type="submission" date="2017-05" db="EMBL/GenBank/DDBJ databases">
        <title>Complete genome sequence of Streptomyces sp. SCSIO 03032 revealed the diverse biosynthetic pathways for its bioactive secondary metabolites.</title>
        <authorList>
            <person name="Ma L."/>
            <person name="Zhu Y."/>
            <person name="Zhang W."/>
            <person name="Zhang G."/>
            <person name="Tian X."/>
            <person name="Zhang S."/>
            <person name="Zhang C."/>
        </authorList>
    </citation>
    <scope>NUCLEOTIDE SEQUENCE [LARGE SCALE GENOMIC DNA]</scope>
    <source>
        <strain evidence="9 10">SCSIO 03032</strain>
    </source>
</reference>
<dbReference type="PANTHER" id="PTHR35807:SF1">
    <property type="entry name" value="TRANSCRIPTIONAL REGULATOR REDD"/>
    <property type="match status" value="1"/>
</dbReference>
<evidence type="ECO:0000256" key="1">
    <source>
        <dbReference type="ARBA" id="ARBA00005820"/>
    </source>
</evidence>
<proteinExistence type="inferred from homology"/>
<feature type="region of interest" description="Disordered" evidence="7">
    <location>
        <begin position="259"/>
        <end position="283"/>
    </location>
</feature>
<keyword evidence="5" id="KW-0804">Transcription</keyword>
<keyword evidence="3" id="KW-0805">Transcription regulation</keyword>
<dbReference type="AlphaFoldDB" id="A0A1W7D2C0"/>
<dbReference type="EMBL" id="CP021121">
    <property type="protein sequence ID" value="ARQ71079.1"/>
    <property type="molecule type" value="Genomic_DNA"/>
</dbReference>
<keyword evidence="10" id="KW-1185">Reference proteome</keyword>
<organism evidence="9 10">
    <name type="scientific">Streptomyces marincola</name>
    <dbReference type="NCBI Taxonomy" id="2878388"/>
    <lineage>
        <taxon>Bacteria</taxon>
        <taxon>Bacillati</taxon>
        <taxon>Actinomycetota</taxon>
        <taxon>Actinomycetes</taxon>
        <taxon>Kitasatosporales</taxon>
        <taxon>Streptomycetaceae</taxon>
        <taxon>Streptomyces</taxon>
    </lineage>
</organism>
<feature type="DNA-binding region" description="OmpR/PhoB-type" evidence="6">
    <location>
        <begin position="1"/>
        <end position="97"/>
    </location>
</feature>
<evidence type="ECO:0000256" key="4">
    <source>
        <dbReference type="ARBA" id="ARBA00023125"/>
    </source>
</evidence>
<evidence type="ECO:0000256" key="3">
    <source>
        <dbReference type="ARBA" id="ARBA00023015"/>
    </source>
</evidence>
<evidence type="ECO:0000256" key="7">
    <source>
        <dbReference type="SAM" id="MobiDB-lite"/>
    </source>
</evidence>
<evidence type="ECO:0000259" key="8">
    <source>
        <dbReference type="PROSITE" id="PS51755"/>
    </source>
</evidence>
<dbReference type="InterPro" id="IPR005158">
    <property type="entry name" value="BTAD"/>
</dbReference>
<dbReference type="SUPFAM" id="SSF48452">
    <property type="entry name" value="TPR-like"/>
    <property type="match status" value="1"/>
</dbReference>
<dbReference type="PANTHER" id="PTHR35807">
    <property type="entry name" value="TRANSCRIPTIONAL REGULATOR REDD-RELATED"/>
    <property type="match status" value="1"/>
</dbReference>
<dbReference type="InterPro" id="IPR036388">
    <property type="entry name" value="WH-like_DNA-bd_sf"/>
</dbReference>
<dbReference type="GO" id="GO:0000160">
    <property type="term" value="P:phosphorelay signal transduction system"/>
    <property type="evidence" value="ECO:0007669"/>
    <property type="project" value="UniProtKB-KW"/>
</dbReference>
<dbReference type="CDD" id="cd15831">
    <property type="entry name" value="BTAD"/>
    <property type="match status" value="1"/>
</dbReference>
<dbReference type="Proteomes" id="UP000194218">
    <property type="component" value="Chromosome"/>
</dbReference>
<sequence length="713" mass="76364">MRFRMLGPLEVTISHRPVDLGGFKQRAALGYLLLHLNQVVPTSRLLGAMWSGRDTPTTARKILQNAIWSLRRTLSPPEGADAAVPLLTQAPGYVIKADPAHVDLYTFHDQVKKGQDHLSAGAPAAAAGLLRDALALWRGPVLADLAEAGVNWPELTTLQNARLDAMEDYFEAELQCGRHAAILGDLEAMVEAHPLRERTCGKLMRALYRCGRQAEALRVYDRARSALVEDLGLEPSHELRDLQRAILTHAPGLLADPPAVRGPAARSAAPAAPARAEEPRARPVRAARRRRVSVLLVCSQLGQAFDDAAAEVVDEVIEDTTALVREQLERLGGTVAAQMGAVILGLFGGHGEGDEPDESAERAVRCAMALRDCLTGGPGPLARGLAVRSAVVTGEAVVRPPAEEGGAYSVNGALVDDCQFLLPQVPVGGILTCDRTREATRHAIAYREIRGTPVRWLVDGVPAGDGGAPPVPEAALQRELGLLHGLFLRTVHRSLPHLVTVLSGVDADRTRLLTQFRRMVTEGDGPGGDAVRCLPCVRVEPGDDEHALRRAILRAYCDPSGAEPPGAARRRFEESLERLVGSAAERDWLRAALRSSLNEANAAPSPDRAREVDTAWRRFLELAAAHRPLVVAVDGLHQAGGSLLAAVENLAESFAELPLFVVVGARPDLLVRRPDWAGGKQHATTITLSAPSGPPGAAMTRLLGSLDRATPSR</sequence>
<dbReference type="FunFam" id="1.25.40.10:FF:000222">
    <property type="entry name" value="SARP family transcriptional regulator"/>
    <property type="match status" value="1"/>
</dbReference>
<evidence type="ECO:0000256" key="2">
    <source>
        <dbReference type="ARBA" id="ARBA00023012"/>
    </source>
</evidence>
<gene>
    <name evidence="9" type="ORF">CAG99_21630</name>
</gene>
<dbReference type="InterPro" id="IPR001867">
    <property type="entry name" value="OmpR/PhoB-type_DNA-bd"/>
</dbReference>